<dbReference type="RefSeq" id="WP_186347165.1">
    <property type="nucleotide sequence ID" value="NZ_BMMR01000001.1"/>
</dbReference>
<keyword evidence="3" id="KW-1185">Reference proteome</keyword>
<protein>
    <submittedName>
        <fullName evidence="2">Uncharacterized protein</fullName>
    </submittedName>
</protein>
<feature type="compositionally biased region" description="Low complexity" evidence="1">
    <location>
        <begin position="38"/>
        <end position="86"/>
    </location>
</feature>
<evidence type="ECO:0000256" key="1">
    <source>
        <dbReference type="SAM" id="MobiDB-lite"/>
    </source>
</evidence>
<name>A0ABR6UBZ9_9ACTN</name>
<reference evidence="2 3" key="1">
    <citation type="submission" date="2020-08" db="EMBL/GenBank/DDBJ databases">
        <title>novel species in genus Nocardioides.</title>
        <authorList>
            <person name="Zhang G."/>
        </authorList>
    </citation>
    <scope>NUCLEOTIDE SEQUENCE [LARGE SCALE GENOMIC DNA]</scope>
    <source>
        <strain evidence="2 3">SC8A-24</strain>
    </source>
</reference>
<gene>
    <name evidence="2" type="ORF">H7344_16875</name>
</gene>
<feature type="compositionally biased region" description="Pro residues" evidence="1">
    <location>
        <begin position="144"/>
        <end position="163"/>
    </location>
</feature>
<comment type="caution">
    <text evidence="2">The sequence shown here is derived from an EMBL/GenBank/DDBJ whole genome shotgun (WGS) entry which is preliminary data.</text>
</comment>
<organism evidence="2 3">
    <name type="scientific">Nocardioides deserti</name>
    <dbReference type="NCBI Taxonomy" id="1588644"/>
    <lineage>
        <taxon>Bacteria</taxon>
        <taxon>Bacillati</taxon>
        <taxon>Actinomycetota</taxon>
        <taxon>Actinomycetes</taxon>
        <taxon>Propionibacteriales</taxon>
        <taxon>Nocardioidaceae</taxon>
        <taxon>Nocardioides</taxon>
    </lineage>
</organism>
<feature type="region of interest" description="Disordered" evidence="1">
    <location>
        <begin position="28"/>
        <end position="94"/>
    </location>
</feature>
<accession>A0ABR6UBZ9</accession>
<feature type="compositionally biased region" description="Low complexity" evidence="1">
    <location>
        <begin position="192"/>
        <end position="201"/>
    </location>
</feature>
<proteinExistence type="predicted"/>
<sequence length="201" mass="19594">MSDQHRAPLAAFALVTMIAGGVVVQSTVNDDRTDGTRDTVAVTSTASSSTRPTPSDDVTREATGTPSSASTPATTPGGAADPAGPAERPADVRPMVPVEVFGSLPGLVAFLSGNPDAGDGGPSPSFQPEQESPGVDLGSTGGPSPTPGPTTPPPSEQPAPSGQPSPDASPSGSPSSTATSDAERPVEPSPPSSSASTASTP</sequence>
<dbReference type="EMBL" id="JACMYC010000014">
    <property type="protein sequence ID" value="MBC2961969.1"/>
    <property type="molecule type" value="Genomic_DNA"/>
</dbReference>
<evidence type="ECO:0000313" key="3">
    <source>
        <dbReference type="Proteomes" id="UP000604001"/>
    </source>
</evidence>
<dbReference type="Proteomes" id="UP000604001">
    <property type="component" value="Unassembled WGS sequence"/>
</dbReference>
<feature type="region of interest" description="Disordered" evidence="1">
    <location>
        <begin position="108"/>
        <end position="201"/>
    </location>
</feature>
<evidence type="ECO:0000313" key="2">
    <source>
        <dbReference type="EMBL" id="MBC2961969.1"/>
    </source>
</evidence>
<feature type="compositionally biased region" description="Low complexity" evidence="1">
    <location>
        <begin position="122"/>
        <end position="133"/>
    </location>
</feature>
<feature type="compositionally biased region" description="Low complexity" evidence="1">
    <location>
        <begin position="164"/>
        <end position="180"/>
    </location>
</feature>